<dbReference type="GO" id="GO:0006623">
    <property type="term" value="P:protein targeting to vacuole"/>
    <property type="evidence" value="ECO:0007669"/>
    <property type="project" value="TreeGrafter"/>
</dbReference>
<gene>
    <name evidence="2" type="ORF">X975_01903</name>
</gene>
<name>A0A087TSN0_STEMI</name>
<reference evidence="2 3" key="1">
    <citation type="submission" date="2013-11" db="EMBL/GenBank/DDBJ databases">
        <title>Genome sequencing of Stegodyphus mimosarum.</title>
        <authorList>
            <person name="Bechsgaard J."/>
        </authorList>
    </citation>
    <scope>NUCLEOTIDE SEQUENCE [LARGE SCALE GENOMIC DNA]</scope>
</reference>
<dbReference type="OrthoDB" id="428159at2759"/>
<evidence type="ECO:0000313" key="2">
    <source>
        <dbReference type="EMBL" id="KFM68119.1"/>
    </source>
</evidence>
<protein>
    <submittedName>
        <fullName evidence="2">Vacuolar protein sorting-associated protein 13C</fullName>
    </submittedName>
</protein>
<dbReference type="AlphaFoldDB" id="A0A087TSN0"/>
<feature type="non-terminal residue" evidence="2">
    <location>
        <position position="266"/>
    </location>
</feature>
<dbReference type="EMBL" id="KK116556">
    <property type="protein sequence ID" value="KFM68119.1"/>
    <property type="molecule type" value="Genomic_DNA"/>
</dbReference>
<accession>A0A087TSN0</accession>
<evidence type="ECO:0000256" key="1">
    <source>
        <dbReference type="SAM" id="MobiDB-lite"/>
    </source>
</evidence>
<dbReference type="Proteomes" id="UP000054359">
    <property type="component" value="Unassembled WGS sequence"/>
</dbReference>
<dbReference type="PANTHER" id="PTHR16166:SF146">
    <property type="entry name" value="VACUOLAR PROTEIN SORTING-ASSOCIATED PROTEIN 13A-LIKE ISOFORM X1"/>
    <property type="match status" value="1"/>
</dbReference>
<evidence type="ECO:0000313" key="3">
    <source>
        <dbReference type="Proteomes" id="UP000054359"/>
    </source>
</evidence>
<feature type="region of interest" description="Disordered" evidence="1">
    <location>
        <begin position="133"/>
        <end position="153"/>
    </location>
</feature>
<dbReference type="PANTHER" id="PTHR16166">
    <property type="entry name" value="VACUOLAR PROTEIN SORTING-ASSOCIATED PROTEIN VPS13"/>
    <property type="match status" value="1"/>
</dbReference>
<keyword evidence="3" id="KW-1185">Reference proteome</keyword>
<proteinExistence type="predicted"/>
<dbReference type="GO" id="GO:0045053">
    <property type="term" value="P:protein retention in Golgi apparatus"/>
    <property type="evidence" value="ECO:0007669"/>
    <property type="project" value="TreeGrafter"/>
</dbReference>
<sequence length="266" mass="31003">MYQLGRAFELMSVNQRFRKYFRGLCVRGHARDYWKDAYTAVLEEYIRPYTWSRIQEHRNNYRRYKSMYKEHLHRPTDTELKLDLQLLEDTLDVTSVLTAREQAKMEIAEEEPSMVRKVPTRKTWSFWSWFSSTGDETDGSSRESPVEGEEAEEELLIVGDRDRSWWSRMTAEERRRLFEGIGYERWGPGPEAELNHIGHKLNFTLANCTLSLINGDREILVATVTHFLSSLETRPGAKAYKVSARTESVVIEGASLENDLVPIITA</sequence>
<organism evidence="2 3">
    <name type="scientific">Stegodyphus mimosarum</name>
    <name type="common">African social velvet spider</name>
    <dbReference type="NCBI Taxonomy" id="407821"/>
    <lineage>
        <taxon>Eukaryota</taxon>
        <taxon>Metazoa</taxon>
        <taxon>Ecdysozoa</taxon>
        <taxon>Arthropoda</taxon>
        <taxon>Chelicerata</taxon>
        <taxon>Arachnida</taxon>
        <taxon>Araneae</taxon>
        <taxon>Araneomorphae</taxon>
        <taxon>Entelegynae</taxon>
        <taxon>Eresoidea</taxon>
        <taxon>Eresidae</taxon>
        <taxon>Stegodyphus</taxon>
    </lineage>
</organism>
<dbReference type="InterPro" id="IPR026847">
    <property type="entry name" value="VPS13"/>
</dbReference>
<dbReference type="STRING" id="407821.A0A087TSN0"/>